<dbReference type="Gene3D" id="3.60.40.10">
    <property type="entry name" value="PPM-type phosphatase domain"/>
    <property type="match status" value="2"/>
</dbReference>
<name>L1IJH0_GUITC</name>
<dbReference type="InterPro" id="IPR039123">
    <property type="entry name" value="PPTC7"/>
</dbReference>
<keyword evidence="1" id="KW-0479">Metal-binding</keyword>
<comment type="catalytic activity">
    <reaction evidence="1">
        <text>O-phospho-L-seryl-[protein] + H2O = L-seryl-[protein] + phosphate</text>
        <dbReference type="Rhea" id="RHEA:20629"/>
        <dbReference type="Rhea" id="RHEA-COMP:9863"/>
        <dbReference type="Rhea" id="RHEA-COMP:11604"/>
        <dbReference type="ChEBI" id="CHEBI:15377"/>
        <dbReference type="ChEBI" id="CHEBI:29999"/>
        <dbReference type="ChEBI" id="CHEBI:43474"/>
        <dbReference type="ChEBI" id="CHEBI:83421"/>
        <dbReference type="EC" id="3.1.3.16"/>
    </reaction>
</comment>
<sequence>MVLLCTSMLLLSSSPISRACKPAFHDHGGGVVPLSVPSASPPYSAFGPQLHPSASYPSTGKKAEDVIVHHKEKLGSEHAVNVILGDFVGEDVQGGSDAEALLEDLKVKKTEKKLLGSKSTKTGSSQLSAPKVVKTDMLTFDKLADLHVQLGLDCGWSCIPHPLKVHRGGEDVHFVHRIKGVTLLGVCDGVGGWAEVGIDPAEYARKLGNLLEANLRADPSIVEKSERPLYELLHKAHVALEEENLAGSCTACLALLTRDGKLHVLNVGDSGLHIIRQGASVFETPEQQHYFNCPYQLGMGSDDTPGDGDYYILENLRNDDLLVLATDGVWDNVFDDELIQAIEEETNNGGSTESMARTISKISHLHGRDVKYDSPFALNALKQGLRYTGGKLDDVTVIVARVKQQHGRTRERGERKGGAGSGGRRRMGRVKGLMNCNRGRCIRS</sequence>
<evidence type="ECO:0000313" key="5">
    <source>
        <dbReference type="EMBL" id="EKX36074.1"/>
    </source>
</evidence>
<dbReference type="CDD" id="cd00143">
    <property type="entry name" value="PP2Cc"/>
    <property type="match status" value="1"/>
</dbReference>
<feature type="region of interest" description="Disordered" evidence="2">
    <location>
        <begin position="404"/>
        <end position="430"/>
    </location>
</feature>
<feature type="chain" id="PRO_5008770132" description="Protein phosphatase" evidence="3">
    <location>
        <begin position="20"/>
        <end position="444"/>
    </location>
</feature>
<dbReference type="KEGG" id="gtt:GUITHDRAFT_165821"/>
<comment type="cofactor">
    <cofactor evidence="1">
        <name>Mn(2+)</name>
        <dbReference type="ChEBI" id="CHEBI:29035"/>
    </cofactor>
</comment>
<dbReference type="GO" id="GO:0004722">
    <property type="term" value="F:protein serine/threonine phosphatase activity"/>
    <property type="evidence" value="ECO:0007669"/>
    <property type="project" value="UniProtKB-EC"/>
</dbReference>
<proteinExistence type="inferred from homology"/>
<comment type="cofactor">
    <cofactor evidence="1">
        <name>Mg(2+)</name>
        <dbReference type="ChEBI" id="CHEBI:18420"/>
    </cofactor>
</comment>
<dbReference type="HOGENOM" id="CLU_617444_0_0_1"/>
<dbReference type="Proteomes" id="UP000011087">
    <property type="component" value="Unassembled WGS sequence"/>
</dbReference>
<keyword evidence="7" id="KW-1185">Reference proteome</keyword>
<evidence type="ECO:0000259" key="4">
    <source>
        <dbReference type="PROSITE" id="PS51746"/>
    </source>
</evidence>
<evidence type="ECO:0000256" key="3">
    <source>
        <dbReference type="SAM" id="SignalP"/>
    </source>
</evidence>
<keyword evidence="1" id="KW-0904">Protein phosphatase</keyword>
<dbReference type="SUPFAM" id="SSF81606">
    <property type="entry name" value="PP2C-like"/>
    <property type="match status" value="1"/>
</dbReference>
<organism evidence="5">
    <name type="scientific">Guillardia theta (strain CCMP2712)</name>
    <name type="common">Cryptophyte</name>
    <dbReference type="NCBI Taxonomy" id="905079"/>
    <lineage>
        <taxon>Eukaryota</taxon>
        <taxon>Cryptophyceae</taxon>
        <taxon>Pyrenomonadales</taxon>
        <taxon>Geminigeraceae</taxon>
        <taxon>Guillardia</taxon>
    </lineage>
</organism>
<dbReference type="InterPro" id="IPR036457">
    <property type="entry name" value="PPM-type-like_dom_sf"/>
</dbReference>
<dbReference type="AlphaFoldDB" id="L1IJH0"/>
<dbReference type="RefSeq" id="XP_005823054.1">
    <property type="nucleotide sequence ID" value="XM_005822997.1"/>
</dbReference>
<comment type="catalytic activity">
    <reaction evidence="1">
        <text>O-phospho-L-threonyl-[protein] + H2O = L-threonyl-[protein] + phosphate</text>
        <dbReference type="Rhea" id="RHEA:47004"/>
        <dbReference type="Rhea" id="RHEA-COMP:11060"/>
        <dbReference type="Rhea" id="RHEA-COMP:11605"/>
        <dbReference type="ChEBI" id="CHEBI:15377"/>
        <dbReference type="ChEBI" id="CHEBI:30013"/>
        <dbReference type="ChEBI" id="CHEBI:43474"/>
        <dbReference type="ChEBI" id="CHEBI:61977"/>
        <dbReference type="EC" id="3.1.3.16"/>
    </reaction>
</comment>
<accession>L1IJH0</accession>
<dbReference type="InterPro" id="IPR001932">
    <property type="entry name" value="PPM-type_phosphatase-like_dom"/>
</dbReference>
<evidence type="ECO:0000256" key="2">
    <source>
        <dbReference type="SAM" id="MobiDB-lite"/>
    </source>
</evidence>
<dbReference type="Pfam" id="PF07228">
    <property type="entry name" value="SpoIIE"/>
    <property type="match status" value="1"/>
</dbReference>
<dbReference type="eggNOG" id="KOG1379">
    <property type="taxonomic scope" value="Eukaryota"/>
</dbReference>
<dbReference type="SMART" id="SM00331">
    <property type="entry name" value="PP2C_SIG"/>
    <property type="match status" value="1"/>
</dbReference>
<dbReference type="PANTHER" id="PTHR12320:SF60">
    <property type="entry name" value="PROTEIN PHOSPHATASE 2C 26-RELATED"/>
    <property type="match status" value="1"/>
</dbReference>
<comment type="similarity">
    <text evidence="1">Belongs to the PP2C family.</text>
</comment>
<feature type="domain" description="PPM-type phosphatase" evidence="4">
    <location>
        <begin position="153"/>
        <end position="402"/>
    </location>
</feature>
<dbReference type="GeneID" id="17292834"/>
<dbReference type="STRING" id="905079.L1IJH0"/>
<dbReference type="SMART" id="SM00332">
    <property type="entry name" value="PP2Cc"/>
    <property type="match status" value="1"/>
</dbReference>
<keyword evidence="1" id="KW-0460">Magnesium</keyword>
<feature type="compositionally biased region" description="Basic and acidic residues" evidence="2">
    <location>
        <begin position="408"/>
        <end position="417"/>
    </location>
</feature>
<evidence type="ECO:0000313" key="7">
    <source>
        <dbReference type="Proteomes" id="UP000011087"/>
    </source>
</evidence>
<dbReference type="PANTHER" id="PTHR12320">
    <property type="entry name" value="PROTEIN PHOSPHATASE 2C"/>
    <property type="match status" value="1"/>
</dbReference>
<keyword evidence="3" id="KW-0732">Signal</keyword>
<evidence type="ECO:0000313" key="6">
    <source>
        <dbReference type="EnsemblProtists" id="EKX36074"/>
    </source>
</evidence>
<feature type="signal peptide" evidence="3">
    <location>
        <begin position="1"/>
        <end position="19"/>
    </location>
</feature>
<dbReference type="PaxDb" id="55529-EKX36074"/>
<reference evidence="5 7" key="1">
    <citation type="journal article" date="2012" name="Nature">
        <title>Algal genomes reveal evolutionary mosaicism and the fate of nucleomorphs.</title>
        <authorList>
            <consortium name="DOE Joint Genome Institute"/>
            <person name="Curtis B.A."/>
            <person name="Tanifuji G."/>
            <person name="Burki F."/>
            <person name="Gruber A."/>
            <person name="Irimia M."/>
            <person name="Maruyama S."/>
            <person name="Arias M.C."/>
            <person name="Ball S.G."/>
            <person name="Gile G.H."/>
            <person name="Hirakawa Y."/>
            <person name="Hopkins J.F."/>
            <person name="Kuo A."/>
            <person name="Rensing S.A."/>
            <person name="Schmutz J."/>
            <person name="Symeonidi A."/>
            <person name="Elias M."/>
            <person name="Eveleigh R.J."/>
            <person name="Herman E.K."/>
            <person name="Klute M.J."/>
            <person name="Nakayama T."/>
            <person name="Obornik M."/>
            <person name="Reyes-Prieto A."/>
            <person name="Armbrust E.V."/>
            <person name="Aves S.J."/>
            <person name="Beiko R.G."/>
            <person name="Coutinho P."/>
            <person name="Dacks J.B."/>
            <person name="Durnford D.G."/>
            <person name="Fast N.M."/>
            <person name="Green B.R."/>
            <person name="Grisdale C.J."/>
            <person name="Hempel F."/>
            <person name="Henrissat B."/>
            <person name="Hoppner M.P."/>
            <person name="Ishida K."/>
            <person name="Kim E."/>
            <person name="Koreny L."/>
            <person name="Kroth P.G."/>
            <person name="Liu Y."/>
            <person name="Malik S.B."/>
            <person name="Maier U.G."/>
            <person name="McRose D."/>
            <person name="Mock T."/>
            <person name="Neilson J.A."/>
            <person name="Onodera N.T."/>
            <person name="Poole A.M."/>
            <person name="Pritham E.J."/>
            <person name="Richards T.A."/>
            <person name="Rocap G."/>
            <person name="Roy S.W."/>
            <person name="Sarai C."/>
            <person name="Schaack S."/>
            <person name="Shirato S."/>
            <person name="Slamovits C.H."/>
            <person name="Spencer D.F."/>
            <person name="Suzuki S."/>
            <person name="Worden A.Z."/>
            <person name="Zauner S."/>
            <person name="Barry K."/>
            <person name="Bell C."/>
            <person name="Bharti A.K."/>
            <person name="Crow J.A."/>
            <person name="Grimwood J."/>
            <person name="Kramer R."/>
            <person name="Lindquist E."/>
            <person name="Lucas S."/>
            <person name="Salamov A."/>
            <person name="McFadden G.I."/>
            <person name="Lane C.E."/>
            <person name="Keeling P.J."/>
            <person name="Gray M.W."/>
            <person name="Grigoriev I.V."/>
            <person name="Archibald J.M."/>
        </authorList>
    </citation>
    <scope>NUCLEOTIDE SEQUENCE</scope>
    <source>
        <strain evidence="5 7">CCMP2712</strain>
    </source>
</reference>
<reference evidence="6" key="3">
    <citation type="submission" date="2015-06" db="UniProtKB">
        <authorList>
            <consortium name="EnsemblProtists"/>
        </authorList>
    </citation>
    <scope>IDENTIFICATION</scope>
</reference>
<dbReference type="OrthoDB" id="60843at2759"/>
<protein>
    <recommendedName>
        <fullName evidence="1">Protein phosphatase</fullName>
        <ecNumber evidence="1">3.1.3.16</ecNumber>
    </recommendedName>
</protein>
<dbReference type="EC" id="3.1.3.16" evidence="1"/>
<keyword evidence="1" id="KW-0464">Manganese</keyword>
<gene>
    <name evidence="5" type="ORF">GUITHDRAFT_165821</name>
</gene>
<dbReference type="GO" id="GO:0046872">
    <property type="term" value="F:metal ion binding"/>
    <property type="evidence" value="ECO:0007669"/>
    <property type="project" value="UniProtKB-UniRule"/>
</dbReference>
<dbReference type="PROSITE" id="PS51746">
    <property type="entry name" value="PPM_2"/>
    <property type="match status" value="1"/>
</dbReference>
<dbReference type="EMBL" id="JH993079">
    <property type="protein sequence ID" value="EKX36074.1"/>
    <property type="molecule type" value="Genomic_DNA"/>
</dbReference>
<evidence type="ECO:0000256" key="1">
    <source>
        <dbReference type="RuleBase" id="RU366020"/>
    </source>
</evidence>
<keyword evidence="1" id="KW-0378">Hydrolase</keyword>
<dbReference type="EnsemblProtists" id="EKX36074">
    <property type="protein sequence ID" value="EKX36074"/>
    <property type="gene ID" value="GUITHDRAFT_165821"/>
</dbReference>
<reference evidence="7" key="2">
    <citation type="submission" date="2012-11" db="EMBL/GenBank/DDBJ databases">
        <authorList>
            <person name="Kuo A."/>
            <person name="Curtis B.A."/>
            <person name="Tanifuji G."/>
            <person name="Burki F."/>
            <person name="Gruber A."/>
            <person name="Irimia M."/>
            <person name="Maruyama S."/>
            <person name="Arias M.C."/>
            <person name="Ball S.G."/>
            <person name="Gile G.H."/>
            <person name="Hirakawa Y."/>
            <person name="Hopkins J.F."/>
            <person name="Rensing S.A."/>
            <person name="Schmutz J."/>
            <person name="Symeonidi A."/>
            <person name="Elias M."/>
            <person name="Eveleigh R.J."/>
            <person name="Herman E.K."/>
            <person name="Klute M.J."/>
            <person name="Nakayama T."/>
            <person name="Obornik M."/>
            <person name="Reyes-Prieto A."/>
            <person name="Armbrust E.V."/>
            <person name="Aves S.J."/>
            <person name="Beiko R.G."/>
            <person name="Coutinho P."/>
            <person name="Dacks J.B."/>
            <person name="Durnford D.G."/>
            <person name="Fast N.M."/>
            <person name="Green B.R."/>
            <person name="Grisdale C."/>
            <person name="Hempe F."/>
            <person name="Henrissat B."/>
            <person name="Hoppner M.P."/>
            <person name="Ishida K.-I."/>
            <person name="Kim E."/>
            <person name="Koreny L."/>
            <person name="Kroth P.G."/>
            <person name="Liu Y."/>
            <person name="Malik S.-B."/>
            <person name="Maier U.G."/>
            <person name="McRose D."/>
            <person name="Mock T."/>
            <person name="Neilson J.A."/>
            <person name="Onodera N.T."/>
            <person name="Poole A.M."/>
            <person name="Pritham E.J."/>
            <person name="Richards T.A."/>
            <person name="Rocap G."/>
            <person name="Roy S.W."/>
            <person name="Sarai C."/>
            <person name="Schaack S."/>
            <person name="Shirato S."/>
            <person name="Slamovits C.H."/>
            <person name="Spencer D.F."/>
            <person name="Suzuki S."/>
            <person name="Worden A.Z."/>
            <person name="Zauner S."/>
            <person name="Barry K."/>
            <person name="Bell C."/>
            <person name="Bharti A.K."/>
            <person name="Crow J.A."/>
            <person name="Grimwood J."/>
            <person name="Kramer R."/>
            <person name="Lindquist E."/>
            <person name="Lucas S."/>
            <person name="Salamov A."/>
            <person name="McFadden G.I."/>
            <person name="Lane C.E."/>
            <person name="Keeling P.J."/>
            <person name="Gray M.W."/>
            <person name="Grigoriev I.V."/>
            <person name="Archibald J.M."/>
        </authorList>
    </citation>
    <scope>NUCLEOTIDE SEQUENCE</scope>
    <source>
        <strain evidence="7">CCMP2712</strain>
    </source>
</reference>